<feature type="region of interest" description="Disordered" evidence="1">
    <location>
        <begin position="1"/>
        <end position="57"/>
    </location>
</feature>
<dbReference type="RefSeq" id="WP_302120096.1">
    <property type="nucleotide sequence ID" value="NZ_SJPU01000003.1"/>
</dbReference>
<evidence type="ECO:0000313" key="2">
    <source>
        <dbReference type="EMBL" id="TWU10766.1"/>
    </source>
</evidence>
<feature type="compositionally biased region" description="Polar residues" evidence="1">
    <location>
        <begin position="17"/>
        <end position="49"/>
    </location>
</feature>
<dbReference type="Proteomes" id="UP000319908">
    <property type="component" value="Unassembled WGS sequence"/>
</dbReference>
<evidence type="ECO:0000256" key="1">
    <source>
        <dbReference type="SAM" id="MobiDB-lite"/>
    </source>
</evidence>
<gene>
    <name evidence="2" type="ORF">Poly21_46720</name>
</gene>
<accession>A0A5C6BHI1</accession>
<sequence length="79" mass="8101">MTSGGPPMFVETVHQGCGSSPSPSTPRAQKNEITQDIQQVPATRSSPRWQTRMAGADEALSSESLGAAGLVATEAASAD</sequence>
<evidence type="ECO:0000313" key="3">
    <source>
        <dbReference type="Proteomes" id="UP000319908"/>
    </source>
</evidence>
<dbReference type="EMBL" id="SJPU01000003">
    <property type="protein sequence ID" value="TWU10766.1"/>
    <property type="molecule type" value="Genomic_DNA"/>
</dbReference>
<dbReference type="AlphaFoldDB" id="A0A5C6BHI1"/>
<proteinExistence type="predicted"/>
<protein>
    <submittedName>
        <fullName evidence="2">Uncharacterized protein</fullName>
    </submittedName>
</protein>
<comment type="caution">
    <text evidence="2">The sequence shown here is derived from an EMBL/GenBank/DDBJ whole genome shotgun (WGS) entry which is preliminary data.</text>
</comment>
<reference evidence="2 3" key="1">
    <citation type="journal article" date="2020" name="Antonie Van Leeuwenhoek">
        <title>Rhodopirellula heiligendammensis sp. nov., Rhodopirellula pilleata sp. nov., and Rhodopirellula solitaria sp. nov. isolated from natural or artificial marine surfaces in Northern Germany and California, USA, and emended description of the genus Rhodopirellula.</title>
        <authorList>
            <person name="Kallscheuer N."/>
            <person name="Wiegand S."/>
            <person name="Jogler M."/>
            <person name="Boedeker C."/>
            <person name="Peeters S.H."/>
            <person name="Rast P."/>
            <person name="Heuer A."/>
            <person name="Jetten M.S.M."/>
            <person name="Rohde M."/>
            <person name="Jogler C."/>
        </authorList>
    </citation>
    <scope>NUCLEOTIDE SEQUENCE [LARGE SCALE GENOMIC DNA]</scope>
    <source>
        <strain evidence="2 3">Poly21</strain>
    </source>
</reference>
<keyword evidence="3" id="KW-1185">Reference proteome</keyword>
<name>A0A5C6BHI1_9BACT</name>
<organism evidence="2 3">
    <name type="scientific">Allorhodopirellula heiligendammensis</name>
    <dbReference type="NCBI Taxonomy" id="2714739"/>
    <lineage>
        <taxon>Bacteria</taxon>
        <taxon>Pseudomonadati</taxon>
        <taxon>Planctomycetota</taxon>
        <taxon>Planctomycetia</taxon>
        <taxon>Pirellulales</taxon>
        <taxon>Pirellulaceae</taxon>
        <taxon>Allorhodopirellula</taxon>
    </lineage>
</organism>